<dbReference type="GO" id="GO:0015215">
    <property type="term" value="F:nucleotide transmembrane transporter activity"/>
    <property type="evidence" value="ECO:0007669"/>
    <property type="project" value="UniProtKB-ARBA"/>
</dbReference>
<feature type="repeat" description="Solcar" evidence="8">
    <location>
        <begin position="217"/>
        <end position="307"/>
    </location>
</feature>
<protein>
    <submittedName>
        <fullName evidence="10">Uncharacterized protein</fullName>
    </submittedName>
</protein>
<dbReference type="SUPFAM" id="SSF103506">
    <property type="entry name" value="Mitochondrial carrier"/>
    <property type="match status" value="1"/>
</dbReference>
<comment type="similarity">
    <text evidence="2 9">Belongs to the mitochondrial carrier (TC 2.A.29) family.</text>
</comment>
<name>A0A9Q1KL40_9CARY</name>
<comment type="caution">
    <text evidence="10">The sequence shown here is derived from an EMBL/GenBank/DDBJ whole genome shotgun (WGS) entry which is preliminary data.</text>
</comment>
<dbReference type="InterPro" id="IPR002067">
    <property type="entry name" value="MCP"/>
</dbReference>
<keyword evidence="4 8" id="KW-0812">Transmembrane</keyword>
<dbReference type="PANTHER" id="PTHR45683">
    <property type="entry name" value="MITOCHONDRIAL NICOTINAMIDE ADENINE DINUCLEOTIDE TRANSPORTER 1-RELATED-RELATED"/>
    <property type="match status" value="1"/>
</dbReference>
<dbReference type="OrthoDB" id="10266426at2759"/>
<comment type="subcellular location">
    <subcellularLocation>
        <location evidence="1">Membrane</location>
        <topology evidence="1">Multi-pass membrane protein</topology>
    </subcellularLocation>
</comment>
<organism evidence="10 11">
    <name type="scientific">Carnegiea gigantea</name>
    <dbReference type="NCBI Taxonomy" id="171969"/>
    <lineage>
        <taxon>Eukaryota</taxon>
        <taxon>Viridiplantae</taxon>
        <taxon>Streptophyta</taxon>
        <taxon>Embryophyta</taxon>
        <taxon>Tracheophyta</taxon>
        <taxon>Spermatophyta</taxon>
        <taxon>Magnoliopsida</taxon>
        <taxon>eudicotyledons</taxon>
        <taxon>Gunneridae</taxon>
        <taxon>Pentapetalae</taxon>
        <taxon>Caryophyllales</taxon>
        <taxon>Cactineae</taxon>
        <taxon>Cactaceae</taxon>
        <taxon>Cactoideae</taxon>
        <taxon>Echinocereeae</taxon>
        <taxon>Carnegiea</taxon>
    </lineage>
</organism>
<dbReference type="PRINTS" id="PR00926">
    <property type="entry name" value="MITOCARRIER"/>
</dbReference>
<dbReference type="FunFam" id="1.50.40.10:FF:000075">
    <property type="entry name" value="Nicotinamide adenine dinucleotide transporter 2, mitochondrial"/>
    <property type="match status" value="1"/>
</dbReference>
<dbReference type="Pfam" id="PF00153">
    <property type="entry name" value="Mito_carr"/>
    <property type="match status" value="3"/>
</dbReference>
<dbReference type="Proteomes" id="UP001153076">
    <property type="component" value="Unassembled WGS sequence"/>
</dbReference>
<proteinExistence type="inferred from homology"/>
<evidence type="ECO:0000256" key="5">
    <source>
        <dbReference type="ARBA" id="ARBA00022737"/>
    </source>
</evidence>
<dbReference type="GO" id="GO:0016020">
    <property type="term" value="C:membrane"/>
    <property type="evidence" value="ECO:0007669"/>
    <property type="project" value="UniProtKB-SubCell"/>
</dbReference>
<evidence type="ECO:0000256" key="9">
    <source>
        <dbReference type="RuleBase" id="RU000488"/>
    </source>
</evidence>
<evidence type="ECO:0000256" key="7">
    <source>
        <dbReference type="ARBA" id="ARBA00023136"/>
    </source>
</evidence>
<evidence type="ECO:0000313" key="11">
    <source>
        <dbReference type="Proteomes" id="UP001153076"/>
    </source>
</evidence>
<feature type="repeat" description="Solcar" evidence="8">
    <location>
        <begin position="14"/>
        <end position="106"/>
    </location>
</feature>
<gene>
    <name evidence="10" type="ORF">Cgig2_018551</name>
</gene>
<evidence type="ECO:0000256" key="1">
    <source>
        <dbReference type="ARBA" id="ARBA00004141"/>
    </source>
</evidence>
<accession>A0A9Q1KL40</accession>
<dbReference type="InterPro" id="IPR023395">
    <property type="entry name" value="MCP_dom_sf"/>
</dbReference>
<dbReference type="AlphaFoldDB" id="A0A9Q1KL40"/>
<dbReference type="Gene3D" id="1.50.40.10">
    <property type="entry name" value="Mitochondrial carrier domain"/>
    <property type="match status" value="2"/>
</dbReference>
<keyword evidence="11" id="KW-1185">Reference proteome</keyword>
<keyword evidence="3 9" id="KW-0813">Transport</keyword>
<evidence type="ECO:0000313" key="10">
    <source>
        <dbReference type="EMBL" id="KAJ8445610.1"/>
    </source>
</evidence>
<dbReference type="InterPro" id="IPR044712">
    <property type="entry name" value="SLC25A32-like"/>
</dbReference>
<feature type="repeat" description="Solcar" evidence="8">
    <location>
        <begin position="117"/>
        <end position="205"/>
    </location>
</feature>
<evidence type="ECO:0000256" key="4">
    <source>
        <dbReference type="ARBA" id="ARBA00022692"/>
    </source>
</evidence>
<evidence type="ECO:0000256" key="6">
    <source>
        <dbReference type="ARBA" id="ARBA00022989"/>
    </source>
</evidence>
<dbReference type="EMBL" id="JAKOGI010000075">
    <property type="protein sequence ID" value="KAJ8445610.1"/>
    <property type="molecule type" value="Genomic_DNA"/>
</dbReference>
<keyword evidence="7 8" id="KW-0472">Membrane</keyword>
<evidence type="ECO:0000256" key="2">
    <source>
        <dbReference type="ARBA" id="ARBA00006375"/>
    </source>
</evidence>
<reference evidence="10" key="1">
    <citation type="submission" date="2022-04" db="EMBL/GenBank/DDBJ databases">
        <title>Carnegiea gigantea Genome sequencing and assembly v2.</title>
        <authorList>
            <person name="Copetti D."/>
            <person name="Sanderson M.J."/>
            <person name="Burquez A."/>
            <person name="Wojciechowski M.F."/>
        </authorList>
    </citation>
    <scope>NUCLEOTIDE SEQUENCE</scope>
    <source>
        <strain evidence="10">SGP5-SGP5p</strain>
        <tissue evidence="10">Aerial part</tissue>
    </source>
</reference>
<keyword evidence="6" id="KW-1133">Transmembrane helix</keyword>
<dbReference type="InterPro" id="IPR018108">
    <property type="entry name" value="MCP_transmembrane"/>
</dbReference>
<sequence>MTGGGPSSQGRCTRDVICDAGAGAAAGAIAATFVCPLDVIKTRLQVHGHPAASGSPGKGSIIITGLQEILRREGIRGLYRGLSPTILALLPNWAVYFTVYEHLKDVLQSDEHGKVQLTIEKNMIAAAGAGAATAIITNPLWVVKTRLQTQGMRTDVLPYNSIFSALRRIAHEEGIQGLYSGLLPSLAGVSHVAIQFPTYEKIKQYLARRGNTTVDKLSTTDVAIASSLSKIVASVMTYPHEVVRSKLQEQGQLRNSEVQYSGVVDCVRKVYQSEGIPGFYRGCATNLLRTVPSAVITFTSYEMIHRFLTHVLPPTSKAPSA</sequence>
<evidence type="ECO:0000256" key="3">
    <source>
        <dbReference type="ARBA" id="ARBA00022448"/>
    </source>
</evidence>
<evidence type="ECO:0000256" key="8">
    <source>
        <dbReference type="PROSITE-ProRule" id="PRU00282"/>
    </source>
</evidence>
<dbReference type="PROSITE" id="PS50920">
    <property type="entry name" value="SOLCAR"/>
    <property type="match status" value="3"/>
</dbReference>
<keyword evidence="5" id="KW-0677">Repeat</keyword>